<reference evidence="1" key="1">
    <citation type="submission" date="2020-02" db="EMBL/GenBank/DDBJ databases">
        <authorList>
            <person name="Meier V. D."/>
        </authorList>
    </citation>
    <scope>NUCLEOTIDE SEQUENCE</scope>
    <source>
        <strain evidence="1">AVDCRST_MAG61</strain>
    </source>
</reference>
<gene>
    <name evidence="1" type="ORF">AVDCRST_MAG61-2200</name>
</gene>
<protein>
    <submittedName>
        <fullName evidence="1">Uncharacterized protein</fullName>
    </submittedName>
</protein>
<dbReference type="AlphaFoldDB" id="A0A6J4L1J4"/>
<proteinExistence type="predicted"/>
<dbReference type="Gene3D" id="2.70.98.10">
    <property type="match status" value="1"/>
</dbReference>
<organism evidence="1">
    <name type="scientific">uncultured Friedmanniella sp</name>
    <dbReference type="NCBI Taxonomy" id="335381"/>
    <lineage>
        <taxon>Bacteria</taxon>
        <taxon>Bacillati</taxon>
        <taxon>Actinomycetota</taxon>
        <taxon>Actinomycetes</taxon>
        <taxon>Propionibacteriales</taxon>
        <taxon>Nocardioidaceae</taxon>
        <taxon>Friedmanniella</taxon>
        <taxon>environmental samples</taxon>
    </lineage>
</organism>
<dbReference type="InterPro" id="IPR014718">
    <property type="entry name" value="GH-type_carb-bd"/>
</dbReference>
<sequence length="277" mass="30151">MTASSTQPWQRVPLHWSVDLERGGRWTSLRTAHREWLWTNPDAAIVARRADLGPAPEPPFVDAGGGEECWPTVRGEPDHGAAWSRAWSGRPEDGEVAVPGLGVLRRAIRGSDTVEVEYEISGRPGLGFLHALHLLLDVGPDARLRVPGTPVARDLDDDGPTRPWPDGLDRLGPDDGSAVCVLLADTASVTVVDGRHALRLSWSSQSQPRHCALLLWRNLRGWPEQQPYRSIGVEPLLGRAADHRMAAANELARVGPAGVTRWKVAIEAFMDPSSSAP</sequence>
<evidence type="ECO:0000313" key="1">
    <source>
        <dbReference type="EMBL" id="CAA9319798.1"/>
    </source>
</evidence>
<name>A0A6J4L1J4_9ACTN</name>
<dbReference type="GO" id="GO:0030246">
    <property type="term" value="F:carbohydrate binding"/>
    <property type="evidence" value="ECO:0007669"/>
    <property type="project" value="InterPro"/>
</dbReference>
<accession>A0A6J4L1J4</accession>
<dbReference type="EMBL" id="CADCTT010000289">
    <property type="protein sequence ID" value="CAA9319798.1"/>
    <property type="molecule type" value="Genomic_DNA"/>
</dbReference>